<dbReference type="AlphaFoldDB" id="A0A2T7A325"/>
<dbReference type="Proteomes" id="UP000244722">
    <property type="component" value="Unassembled WGS sequence"/>
</dbReference>
<dbReference type="EMBL" id="NESQ01000033">
    <property type="protein sequence ID" value="PUU82142.1"/>
    <property type="molecule type" value="Genomic_DNA"/>
</dbReference>
<sequence length="59" mass="6789">MHWFFLYPGFCGLRRNGTFLGRCHRFSLGYCLWVMSEGLFFLPGFSKLRQVGVTGGCFS</sequence>
<reference evidence="1 2" key="1">
    <citation type="submission" date="2017-04" db="EMBL/GenBank/DDBJ databases">
        <title>Draft genome sequence of Tuber borchii Vittad., a whitish edible truffle.</title>
        <authorList>
            <consortium name="DOE Joint Genome Institute"/>
            <person name="Murat C."/>
            <person name="Kuo A."/>
            <person name="Barry K.W."/>
            <person name="Clum A."/>
            <person name="Dockter R.B."/>
            <person name="Fauchery L."/>
            <person name="Iotti M."/>
            <person name="Kohler A."/>
            <person name="Labutti K."/>
            <person name="Lindquist E.A."/>
            <person name="Lipzen A."/>
            <person name="Ohm R.A."/>
            <person name="Wang M."/>
            <person name="Grigoriev I.V."/>
            <person name="Zambonelli A."/>
            <person name="Martin F.M."/>
        </authorList>
    </citation>
    <scope>NUCLEOTIDE SEQUENCE [LARGE SCALE GENOMIC DNA]</scope>
    <source>
        <strain evidence="1 2">Tbo3840</strain>
    </source>
</reference>
<protein>
    <submittedName>
        <fullName evidence="1">Uncharacterized protein</fullName>
    </submittedName>
</protein>
<accession>A0A2T7A325</accession>
<organism evidence="1 2">
    <name type="scientific">Tuber borchii</name>
    <name type="common">White truffle</name>
    <dbReference type="NCBI Taxonomy" id="42251"/>
    <lineage>
        <taxon>Eukaryota</taxon>
        <taxon>Fungi</taxon>
        <taxon>Dikarya</taxon>
        <taxon>Ascomycota</taxon>
        <taxon>Pezizomycotina</taxon>
        <taxon>Pezizomycetes</taxon>
        <taxon>Pezizales</taxon>
        <taxon>Tuberaceae</taxon>
        <taxon>Tuber</taxon>
    </lineage>
</organism>
<evidence type="ECO:0000313" key="1">
    <source>
        <dbReference type="EMBL" id="PUU82142.1"/>
    </source>
</evidence>
<evidence type="ECO:0000313" key="2">
    <source>
        <dbReference type="Proteomes" id="UP000244722"/>
    </source>
</evidence>
<name>A0A2T7A325_TUBBO</name>
<keyword evidence="2" id="KW-1185">Reference proteome</keyword>
<gene>
    <name evidence="1" type="ORF">B9Z19DRAFT_1075635</name>
</gene>
<proteinExistence type="predicted"/>
<comment type="caution">
    <text evidence="1">The sequence shown here is derived from an EMBL/GenBank/DDBJ whole genome shotgun (WGS) entry which is preliminary data.</text>
</comment>